<dbReference type="CDD" id="cd12797">
    <property type="entry name" value="M23_peptidase"/>
    <property type="match status" value="1"/>
</dbReference>
<dbReference type="InterPro" id="IPR051018">
    <property type="entry name" value="Bacteriophage_GH24"/>
</dbReference>
<evidence type="ECO:0000256" key="6">
    <source>
        <dbReference type="ARBA" id="ARBA00023295"/>
    </source>
</evidence>
<dbReference type="GO" id="GO:0042742">
    <property type="term" value="P:defense response to bacterium"/>
    <property type="evidence" value="ECO:0007669"/>
    <property type="project" value="UniProtKB-KW"/>
</dbReference>
<accession>A9MN07</accession>
<name>A9MN07_SALAR</name>
<dbReference type="STRING" id="41514.SARI_02625"/>
<keyword evidence="6 7" id="KW-0326">Glycosidase</keyword>
<evidence type="ECO:0000259" key="8">
    <source>
        <dbReference type="PROSITE" id="PS50222"/>
    </source>
</evidence>
<proteinExistence type="inferred from homology"/>
<evidence type="ECO:0000256" key="3">
    <source>
        <dbReference type="ARBA" id="ARBA00022638"/>
    </source>
</evidence>
<dbReference type="InterPro" id="IPR034690">
    <property type="entry name" value="Endolysin_T4_type"/>
</dbReference>
<dbReference type="KEGG" id="ses:SARI_02625"/>
<dbReference type="Gene3D" id="2.70.70.10">
    <property type="entry name" value="Glucose Permease (Domain IIA)"/>
    <property type="match status" value="1"/>
</dbReference>
<dbReference type="PROSITE" id="PS50222">
    <property type="entry name" value="EF_HAND_2"/>
    <property type="match status" value="1"/>
</dbReference>
<dbReference type="InterPro" id="IPR023347">
    <property type="entry name" value="Lysozyme_dom_sf"/>
</dbReference>
<protein>
    <recommendedName>
        <fullName evidence="7">Lysozyme</fullName>
        <ecNumber evidence="7">3.2.1.17</ecNumber>
    </recommendedName>
</protein>
<keyword evidence="10" id="KW-1185">Reference proteome</keyword>
<dbReference type="SUPFAM" id="SSF51261">
    <property type="entry name" value="Duplicated hybrid motif"/>
    <property type="match status" value="1"/>
</dbReference>
<dbReference type="Proteomes" id="UP000002084">
    <property type="component" value="Chromosome"/>
</dbReference>
<dbReference type="AlphaFoldDB" id="A9MN07"/>
<keyword evidence="5" id="KW-1035">Host cytoplasm</keyword>
<evidence type="ECO:0000256" key="1">
    <source>
        <dbReference type="ARBA" id="ARBA00000632"/>
    </source>
</evidence>
<dbReference type="SUPFAM" id="SSF53955">
    <property type="entry name" value="Lysozyme-like"/>
    <property type="match status" value="1"/>
</dbReference>
<dbReference type="GO" id="GO:0031640">
    <property type="term" value="P:killing of cells of another organism"/>
    <property type="evidence" value="ECO:0007669"/>
    <property type="project" value="UniProtKB-KW"/>
</dbReference>
<dbReference type="Pfam" id="PF00959">
    <property type="entry name" value="Phage_lysozyme"/>
    <property type="match status" value="1"/>
</dbReference>
<sequence length="1032" mass="115439">MTAKMPKISFPVPSNKNGHPFSSAEELLSALGGESSGLYLVGSQGMWHGGIHITDATMPWCALSTDSAAESEYRPELYKGEQFIRCMADGEIVAWRVCESYESAGIDWRGEKLLLSNSFVLVKHYIQPGDSVESGLTFFTLYMNMAPYLAYKQQGNQLDRKVAGVQRYYTSVEDLQAGHVTGKLEKDTVVTLSDTIVTRSSDKRQFTEVTITSETKNAAGNTLAAGTKVWTVSDQGSLKVAASAPVPSWWTKCSPAYTNQSESVVNCTSRTNWAYYLSSDDVLQYKNAGSLVADFPLSYEPDNTAQQVIRPGKNAGDAERTFSLVTLGRDKDKLKKDDRVWVVSDGDSLTPVAPAASSSEPVFNGVYVPPTPVPVSAGDSLGHLGFYQLPEENGKRSRYQVHIECLSMDDMEKFITNPGRVGEDTPVYLTWQADAPLFEKGEQGMVAGSRKTKISGIVTLAKVPGVDAAGTALSDNKDAAYFQIRQEGGWLPTASVQKVSQYALGELGFATLDKAPASFDLIDGINQPNNVVKGILEQLYKAAQEETRTTHALNKYNYKRLLELIDRNQDGYYSEQEYLQAIHNVSYRDHLYRVIAKHASEWYYGKDAPLWKTYLDTLTTDAPLWKMYLETFLDKMTWMKAVSEKGVPLGPAPWHMHPIVFMDSLSQKKTHQIIFPLKVKPKNDKRGIWKDYYWAAALSDSNASQSIFGRNRDSGRRKHAARDLYTEPRAEIVAICAGVVKSISTYYYGTWQITIEHKTNDGREFFIRYGEVEHNSIIVNVGDRVLLGSVIARTGLLINPRTQRHPNIIPGQIVYMLHLEYYTNMSEGVPPNNTGGTVTPYDRRSDLQDPLDILREGYKNTFEQDDANERIDINQLNISEQGKQFIKEWEGLRTEAYNDSEGYCTIGYGHLIARDRCESITLPDEFSHGITQERANELFEERLPSYVDGVKSSVSVKLYQYEFDALVCLLFNIGSSGLRLKAPMLRNKLNQEDYEGAAQEFLDITNGGESGLVARRISENNLFLNNIYDASH</sequence>
<keyword evidence="2 7" id="KW-0929">Antimicrobial</keyword>
<dbReference type="GO" id="GO:0003796">
    <property type="term" value="F:lysozyme activity"/>
    <property type="evidence" value="ECO:0007669"/>
    <property type="project" value="UniProtKB-EC"/>
</dbReference>
<dbReference type="GO" id="GO:0005509">
    <property type="term" value="F:calcium ion binding"/>
    <property type="evidence" value="ECO:0007669"/>
    <property type="project" value="InterPro"/>
</dbReference>
<dbReference type="InterPro" id="IPR023346">
    <property type="entry name" value="Lysozyme-like_dom_sf"/>
</dbReference>
<dbReference type="EMBL" id="CP000880">
    <property type="protein sequence ID" value="ABX22482.1"/>
    <property type="molecule type" value="Genomic_DNA"/>
</dbReference>
<dbReference type="PANTHER" id="PTHR38107">
    <property type="match status" value="1"/>
</dbReference>
<dbReference type="PANTHER" id="PTHR38107:SF3">
    <property type="entry name" value="LYSOZYME RRRD-RELATED"/>
    <property type="match status" value="1"/>
</dbReference>
<reference evidence="9 10" key="1">
    <citation type="submission" date="2007-11" db="EMBL/GenBank/DDBJ databases">
        <authorList>
            <consortium name="The Salmonella enterica serovar Arizonae Genome Sequencing Project"/>
            <person name="McClelland M."/>
            <person name="Sanderson E.K."/>
            <person name="Porwollik S."/>
            <person name="Spieth J."/>
            <person name="Clifton W.S."/>
            <person name="Fulton R."/>
            <person name="Chunyan W."/>
            <person name="Wollam A."/>
            <person name="Shah N."/>
            <person name="Pepin K."/>
            <person name="Bhonagiri V."/>
            <person name="Nash W."/>
            <person name="Johnson M."/>
            <person name="Thiruvilangam P."/>
            <person name="Wilson R."/>
        </authorList>
    </citation>
    <scope>NUCLEOTIDE SEQUENCE [LARGE SCALE GENOMIC DNA]</scope>
    <source>
        <strain evidence="10">ATCC BAA-731 / CDC346-86 / RSK2980</strain>
    </source>
</reference>
<dbReference type="CAZy" id="GH24">
    <property type="family name" value="Glycoside Hydrolase Family 24"/>
</dbReference>
<dbReference type="InterPro" id="IPR002048">
    <property type="entry name" value="EF_hand_dom"/>
</dbReference>
<comment type="catalytic activity">
    <reaction evidence="1 7">
        <text>Hydrolysis of (1-&gt;4)-beta-linkages between N-acetylmuramic acid and N-acetyl-D-glucosamine residues in a peptidoglycan and between N-acetyl-D-glucosamine residues in chitodextrins.</text>
        <dbReference type="EC" id="3.2.1.17"/>
    </reaction>
</comment>
<dbReference type="CDD" id="cd00737">
    <property type="entry name" value="lyz_endolysin_autolysin"/>
    <property type="match status" value="1"/>
</dbReference>
<evidence type="ECO:0000256" key="4">
    <source>
        <dbReference type="ARBA" id="ARBA00022801"/>
    </source>
</evidence>
<feature type="domain" description="EF-hand" evidence="8">
    <location>
        <begin position="558"/>
        <end position="588"/>
    </location>
</feature>
<organism evidence="9 10">
    <name type="scientific">Salmonella arizonae (strain ATCC BAA-731 / CDC346-86 / RSK2980)</name>
    <dbReference type="NCBI Taxonomy" id="41514"/>
    <lineage>
        <taxon>Bacteria</taxon>
        <taxon>Pseudomonadati</taxon>
        <taxon>Pseudomonadota</taxon>
        <taxon>Gammaproteobacteria</taxon>
        <taxon>Enterobacterales</taxon>
        <taxon>Enterobacteriaceae</taxon>
        <taxon>Salmonella</taxon>
    </lineage>
</organism>
<evidence type="ECO:0000256" key="5">
    <source>
        <dbReference type="ARBA" id="ARBA00023200"/>
    </source>
</evidence>
<gene>
    <name evidence="9" type="ordered locus">SARI_02625</name>
</gene>
<dbReference type="HOGENOM" id="CLU_010665_1_2_6"/>
<dbReference type="EC" id="3.2.1.17" evidence="7"/>
<dbReference type="InterPro" id="IPR033907">
    <property type="entry name" value="Endolysin_autolysin"/>
</dbReference>
<evidence type="ECO:0000313" key="9">
    <source>
        <dbReference type="EMBL" id="ABX22482.1"/>
    </source>
</evidence>
<evidence type="ECO:0000313" key="10">
    <source>
        <dbReference type="Proteomes" id="UP000002084"/>
    </source>
</evidence>
<dbReference type="InterPro" id="IPR002196">
    <property type="entry name" value="Glyco_hydro_24"/>
</dbReference>
<evidence type="ECO:0000256" key="7">
    <source>
        <dbReference type="RuleBase" id="RU003788"/>
    </source>
</evidence>
<dbReference type="InterPro" id="IPR011055">
    <property type="entry name" value="Dup_hybrid_motif"/>
</dbReference>
<dbReference type="HAMAP" id="MF_04110">
    <property type="entry name" value="ENDOLYSIN_T4"/>
    <property type="match status" value="1"/>
</dbReference>
<keyword evidence="3 7" id="KW-0081">Bacteriolytic enzyme</keyword>
<dbReference type="GO" id="GO:0016998">
    <property type="term" value="P:cell wall macromolecule catabolic process"/>
    <property type="evidence" value="ECO:0007669"/>
    <property type="project" value="InterPro"/>
</dbReference>
<dbReference type="GO" id="GO:0009253">
    <property type="term" value="P:peptidoglycan catabolic process"/>
    <property type="evidence" value="ECO:0007669"/>
    <property type="project" value="InterPro"/>
</dbReference>
<keyword evidence="4 7" id="KW-0378">Hydrolase</keyword>
<comment type="similarity">
    <text evidence="7">Belongs to the glycosyl hydrolase 24 family.</text>
</comment>
<evidence type="ECO:0000256" key="2">
    <source>
        <dbReference type="ARBA" id="ARBA00022529"/>
    </source>
</evidence>
<dbReference type="Gene3D" id="1.10.530.40">
    <property type="match status" value="1"/>
</dbReference>